<dbReference type="PANTHER" id="PTHR47331">
    <property type="entry name" value="PHD-TYPE DOMAIN-CONTAINING PROTEIN"/>
    <property type="match status" value="1"/>
</dbReference>
<dbReference type="Proteomes" id="UP000271162">
    <property type="component" value="Unassembled WGS sequence"/>
</dbReference>
<dbReference type="GO" id="GO:0006259">
    <property type="term" value="P:DNA metabolic process"/>
    <property type="evidence" value="ECO:0007669"/>
    <property type="project" value="UniProtKB-ARBA"/>
</dbReference>
<reference evidence="1 2" key="2">
    <citation type="submission" date="2018-11" db="EMBL/GenBank/DDBJ databases">
        <authorList>
            <consortium name="Pathogen Informatics"/>
        </authorList>
    </citation>
    <scope>NUCLEOTIDE SEQUENCE [LARGE SCALE GENOMIC DNA]</scope>
</reference>
<reference evidence="3" key="1">
    <citation type="submission" date="2017-02" db="UniProtKB">
        <authorList>
            <consortium name="WormBaseParasite"/>
        </authorList>
    </citation>
    <scope>IDENTIFICATION</scope>
</reference>
<dbReference type="EMBL" id="UYSL01023642">
    <property type="protein sequence ID" value="VDL82466.1"/>
    <property type="molecule type" value="Genomic_DNA"/>
</dbReference>
<evidence type="ECO:0000313" key="2">
    <source>
        <dbReference type="Proteomes" id="UP000271162"/>
    </source>
</evidence>
<name>A0A0N4YND2_NIPBR</name>
<evidence type="ECO:0000313" key="1">
    <source>
        <dbReference type="EMBL" id="VDL82466.1"/>
    </source>
</evidence>
<dbReference type="InterPro" id="IPR008042">
    <property type="entry name" value="Retrotrans_Pao"/>
</dbReference>
<dbReference type="AlphaFoldDB" id="A0A0N4YND2"/>
<dbReference type="Pfam" id="PF05380">
    <property type="entry name" value="Peptidase_A17"/>
    <property type="match status" value="1"/>
</dbReference>
<dbReference type="InterPro" id="IPR043502">
    <property type="entry name" value="DNA/RNA_pol_sf"/>
</dbReference>
<evidence type="ECO:0000313" key="3">
    <source>
        <dbReference type="WBParaSite" id="NBR_0001874001-mRNA-1"/>
    </source>
</evidence>
<dbReference type="Gene3D" id="3.30.420.10">
    <property type="entry name" value="Ribonuclease H-like superfamily/Ribonuclease H"/>
    <property type="match status" value="1"/>
</dbReference>
<dbReference type="InterPro" id="IPR036397">
    <property type="entry name" value="RNaseH_sf"/>
</dbReference>
<dbReference type="OMA" id="WINTAPY"/>
<gene>
    <name evidence="1" type="ORF">NBR_LOCUS18741</name>
</gene>
<proteinExistence type="predicted"/>
<accession>A0A0N4YND2</accession>
<sequence length="603" mass="68462">MLTPTIFGYTVSGSSDKTAHSTDENNSQCSSLIIATPSLTSKDDHKENIKNLHELESLGIKTDNDTDESLQRILQEDTEKFELYNDTLKSYLQEGIIEEARENDNSVATFYLPHRHLWTPSKSTKLRIAFDASSHAKKELSLNDVIYEGNSLTPLIYEVLLKFRTHLFTMVADIQKAFLQSRLPENHRDVTRFRSLYVDNVFLEENNAGDLLDKYTESKKIFSAIGMNLRDYLSNSAFVNKKIPDSDRAAYIDIKVLGVQWDAAGDTIPLKCAEKQSVRISKRSVLCQLNGYGFDPLGLLTPLLTPTKIFLQDLHKKKYGWDVPLSADDEATWRAIHSRINGFEITLPRKVMENHGSRSHTLSVFVDSSKRAYACSIYFTSVCGSKKDTRLFTAKSKIVPINKEQTIPRLELLSIFIGISLVESTIQKVDAKFDQINIFSDSTIALCWVQGNRRLPTVVSSLIQKISVITKRLREDTKLTFYHVPTNENVTDCATRGVSKEDLNNHRWWNGPIWLNKPNENWPIKKAEDLCQQSFDSEEEVALYTSNTEENTVVPIWPTDKFSSYSKLLRVVAYCARFIRNTTKGKCLPLERNGLQTTSPSAG</sequence>
<keyword evidence="2" id="KW-1185">Reference proteome</keyword>
<protein>
    <submittedName>
        <fullName evidence="3">Integrase catalytic domain-containing protein</fullName>
    </submittedName>
</protein>
<dbReference type="GO" id="GO:0003676">
    <property type="term" value="F:nucleic acid binding"/>
    <property type="evidence" value="ECO:0007669"/>
    <property type="project" value="InterPro"/>
</dbReference>
<organism evidence="3">
    <name type="scientific">Nippostrongylus brasiliensis</name>
    <name type="common">Rat hookworm</name>
    <dbReference type="NCBI Taxonomy" id="27835"/>
    <lineage>
        <taxon>Eukaryota</taxon>
        <taxon>Metazoa</taxon>
        <taxon>Ecdysozoa</taxon>
        <taxon>Nematoda</taxon>
        <taxon>Chromadorea</taxon>
        <taxon>Rhabditida</taxon>
        <taxon>Rhabditina</taxon>
        <taxon>Rhabditomorpha</taxon>
        <taxon>Strongyloidea</taxon>
        <taxon>Heligmosomidae</taxon>
        <taxon>Nippostrongylus</taxon>
    </lineage>
</organism>
<dbReference type="WBParaSite" id="NBR_0001874001-mRNA-1">
    <property type="protein sequence ID" value="NBR_0001874001-mRNA-1"/>
    <property type="gene ID" value="NBR_0001874001"/>
</dbReference>
<dbReference type="STRING" id="27835.A0A0N4YND2"/>
<dbReference type="SUPFAM" id="SSF56672">
    <property type="entry name" value="DNA/RNA polymerases"/>
    <property type="match status" value="1"/>
</dbReference>